<dbReference type="SUPFAM" id="SSF46894">
    <property type="entry name" value="C-terminal effector domain of the bipartite response regulators"/>
    <property type="match status" value="1"/>
</dbReference>
<dbReference type="InterPro" id="IPR036388">
    <property type="entry name" value="WH-like_DNA-bd_sf"/>
</dbReference>
<evidence type="ECO:0000256" key="4">
    <source>
        <dbReference type="ARBA" id="ARBA00023125"/>
    </source>
</evidence>
<dbReference type="PRINTS" id="PR00364">
    <property type="entry name" value="DISEASERSIST"/>
</dbReference>
<dbReference type="InterPro" id="IPR016032">
    <property type="entry name" value="Sig_transdc_resp-reg_C-effctor"/>
</dbReference>
<dbReference type="SMART" id="SM00028">
    <property type="entry name" value="TPR"/>
    <property type="match status" value="6"/>
</dbReference>
<evidence type="ECO:0000256" key="3">
    <source>
        <dbReference type="ARBA" id="ARBA00023015"/>
    </source>
</evidence>
<dbReference type="GO" id="GO:0000160">
    <property type="term" value="P:phosphorelay signal transduction system"/>
    <property type="evidence" value="ECO:0007669"/>
    <property type="project" value="UniProtKB-KW"/>
</dbReference>
<dbReference type="Gene3D" id="3.40.50.300">
    <property type="entry name" value="P-loop containing nucleotide triphosphate hydrolases"/>
    <property type="match status" value="1"/>
</dbReference>
<dbReference type="PANTHER" id="PTHR35807">
    <property type="entry name" value="TRANSCRIPTIONAL REGULATOR REDD-RELATED"/>
    <property type="match status" value="1"/>
</dbReference>
<dbReference type="GO" id="GO:0043531">
    <property type="term" value="F:ADP binding"/>
    <property type="evidence" value="ECO:0007669"/>
    <property type="project" value="InterPro"/>
</dbReference>
<dbReference type="Proteomes" id="UP000632849">
    <property type="component" value="Unassembled WGS sequence"/>
</dbReference>
<gene>
    <name evidence="8" type="ORF">GCM10017667_03990</name>
</gene>
<evidence type="ECO:0000313" key="8">
    <source>
        <dbReference type="EMBL" id="GHF79704.1"/>
    </source>
</evidence>
<proteinExistence type="inferred from homology"/>
<reference evidence="8" key="2">
    <citation type="submission" date="2020-09" db="EMBL/GenBank/DDBJ databases">
        <authorList>
            <person name="Sun Q."/>
            <person name="Ohkuma M."/>
        </authorList>
    </citation>
    <scope>NUCLEOTIDE SEQUENCE</scope>
    <source>
        <strain evidence="8">JCM 4122</strain>
    </source>
</reference>
<dbReference type="Pfam" id="PF00486">
    <property type="entry name" value="Trans_reg_C"/>
    <property type="match status" value="1"/>
</dbReference>
<sequence length="1104" mass="118076">MDMRFAVLGTLRVCDDQDTELTPHSPMVRTLLAALLLTPGRAVPLERLEDLLWGGRPPASARASLHNHVARLRRALGDASRVLSRDGGLVLRVEPGELDAERLVRALEEGRRARSAGDWARAARVTEEALALWRGAPLAELPALADHAASEASRWQEARLQALELWLDAGAELGRQQELLPELRHVTKEFPLREAFHAHLLLALHATGRRSEALEAYHDLRRALADALGIEPGPAVRAAFQRILEDAPPAPAAVPPPPPVSVSVAVSTAPAPEPPAVPMALPRDPVSFTGREAQLQDLIREIGEETGPGAARPPAALRVHAVDGMPGVGKTAFALRVAHQVRDAYPDGQIFLPLHAHTAGTPPLAPEDALAELLLAAGESPQRIPGGLAARAGAWRSRIAGRRMLIVLDDATGTDQIEPLLPGTPGCLILVTSRRRLEALTGARPLTLGILSEDEAVRLLSTRSGRPDVTRDDPSVARLARMCGRLPLALNLVAARLRHRRHWTPADLADDLGSAAGGPAALAAENVSVAAAFDLSYRDLTDGARTLLRRIGLLPGTDLDLHGAAALHGSGLAATRVLVDELCDRHLVDEPVPGRYQTHDLVREYARGLGRADDPARCEEAIGRLMAHYLHAATDASLRIARHRADPPPLTAPRPAELPAFADAYRATAWLRAEHANLRAALAHAARDGAHEVTVRLSAALHDFLRSDGHWEEARTTHRSAVKAARKSGDRLGEAVARYQLSLVGSLQGRYEEAEEGMLHALGLVRELGDRGREGMVLYGLGRVLRLTGRYEEAAGTLDEALRRLGDAGDDLGEGTARVEHGHVLQLTGRYAQAATALEGALDLFEDAGDNLGLANARAILADTCRSLGRYARAAEHHRHALGLYRGLGNRLGEANVLTDLGDVLLLTGAHDQATDVLAEAVGKQHELGSRLGEAQALTYLGRVHLRRGDAGRAEDVLARARALCTEVNSAIGTAYVSLAEAEAVQLRGDHVRAGEAAEECAARFRELGDPGGETAAVHLHARALRAAGSPGRALARHREALGLATRLQAPYEEMLAATGVADCLTDLGTPEDAVPHLRRARDLAERLGVPEAEDLRGRLAGRS</sequence>
<dbReference type="InterPro" id="IPR027417">
    <property type="entry name" value="P-loop_NTPase"/>
</dbReference>
<dbReference type="GO" id="GO:0006355">
    <property type="term" value="P:regulation of DNA-templated transcription"/>
    <property type="evidence" value="ECO:0007669"/>
    <property type="project" value="InterPro"/>
</dbReference>
<reference evidence="8" key="1">
    <citation type="journal article" date="2014" name="Int. J. Syst. Evol. Microbiol.">
        <title>Complete genome sequence of Corynebacterium casei LMG S-19264T (=DSM 44701T), isolated from a smear-ripened cheese.</title>
        <authorList>
            <consortium name="US DOE Joint Genome Institute (JGI-PGF)"/>
            <person name="Walter F."/>
            <person name="Albersmeier A."/>
            <person name="Kalinowski J."/>
            <person name="Ruckert C."/>
        </authorList>
    </citation>
    <scope>NUCLEOTIDE SEQUENCE</scope>
    <source>
        <strain evidence="8">JCM 4122</strain>
    </source>
</reference>
<dbReference type="EMBL" id="BNBE01000001">
    <property type="protein sequence ID" value="GHF79704.1"/>
    <property type="molecule type" value="Genomic_DNA"/>
</dbReference>
<evidence type="ECO:0000256" key="5">
    <source>
        <dbReference type="ARBA" id="ARBA00023163"/>
    </source>
</evidence>
<feature type="DNA-binding region" description="OmpR/PhoB-type" evidence="6">
    <location>
        <begin position="1"/>
        <end position="102"/>
    </location>
</feature>
<keyword evidence="3" id="KW-0805">Transcription regulation</keyword>
<comment type="similarity">
    <text evidence="1">Belongs to the AfsR/DnrI/RedD regulatory family.</text>
</comment>
<protein>
    <submittedName>
        <fullName evidence="8">SARP family transcriptional regulator</fullName>
    </submittedName>
</protein>
<dbReference type="SMART" id="SM01043">
    <property type="entry name" value="BTAD"/>
    <property type="match status" value="1"/>
</dbReference>
<evidence type="ECO:0000256" key="6">
    <source>
        <dbReference type="PROSITE-ProRule" id="PRU01091"/>
    </source>
</evidence>
<evidence type="ECO:0000313" key="9">
    <source>
        <dbReference type="Proteomes" id="UP000632849"/>
    </source>
</evidence>
<keyword evidence="9" id="KW-1185">Reference proteome</keyword>
<dbReference type="Pfam" id="PF03704">
    <property type="entry name" value="BTAD"/>
    <property type="match status" value="1"/>
</dbReference>
<dbReference type="InterPro" id="IPR019734">
    <property type="entry name" value="TPR_rpt"/>
</dbReference>
<dbReference type="SUPFAM" id="SSF52540">
    <property type="entry name" value="P-loop containing nucleoside triphosphate hydrolases"/>
    <property type="match status" value="1"/>
</dbReference>
<evidence type="ECO:0000259" key="7">
    <source>
        <dbReference type="PROSITE" id="PS51755"/>
    </source>
</evidence>
<evidence type="ECO:0000256" key="1">
    <source>
        <dbReference type="ARBA" id="ARBA00005820"/>
    </source>
</evidence>
<dbReference type="Pfam" id="PF13424">
    <property type="entry name" value="TPR_12"/>
    <property type="match status" value="2"/>
</dbReference>
<dbReference type="GO" id="GO:0003677">
    <property type="term" value="F:DNA binding"/>
    <property type="evidence" value="ECO:0007669"/>
    <property type="project" value="UniProtKB-UniRule"/>
</dbReference>
<dbReference type="PROSITE" id="PS51755">
    <property type="entry name" value="OMPR_PHOB"/>
    <property type="match status" value="1"/>
</dbReference>
<dbReference type="Gene3D" id="1.10.10.10">
    <property type="entry name" value="Winged helix-like DNA-binding domain superfamily/Winged helix DNA-binding domain"/>
    <property type="match status" value="1"/>
</dbReference>
<name>A0A919BC89_STRFL</name>
<dbReference type="AlphaFoldDB" id="A0A919BC89"/>
<dbReference type="SMART" id="SM00862">
    <property type="entry name" value="Trans_reg_C"/>
    <property type="match status" value="1"/>
</dbReference>
<keyword evidence="4 6" id="KW-0238">DNA-binding</keyword>
<comment type="caution">
    <text evidence="8">The sequence shown here is derived from an EMBL/GenBank/DDBJ whole genome shotgun (WGS) entry which is preliminary data.</text>
</comment>
<dbReference type="CDD" id="cd15831">
    <property type="entry name" value="BTAD"/>
    <property type="match status" value="1"/>
</dbReference>
<keyword evidence="5" id="KW-0804">Transcription</keyword>
<accession>A0A919BC89</accession>
<dbReference type="InterPro" id="IPR011990">
    <property type="entry name" value="TPR-like_helical_dom_sf"/>
</dbReference>
<keyword evidence="2" id="KW-0902">Two-component regulatory system</keyword>
<evidence type="ECO:0000256" key="2">
    <source>
        <dbReference type="ARBA" id="ARBA00023012"/>
    </source>
</evidence>
<dbReference type="InterPro" id="IPR005158">
    <property type="entry name" value="BTAD"/>
</dbReference>
<feature type="domain" description="OmpR/PhoB-type" evidence="7">
    <location>
        <begin position="1"/>
        <end position="102"/>
    </location>
</feature>
<dbReference type="InterPro" id="IPR001867">
    <property type="entry name" value="OmpR/PhoB-type_DNA-bd"/>
</dbReference>
<dbReference type="Gene3D" id="1.25.40.10">
    <property type="entry name" value="Tetratricopeptide repeat domain"/>
    <property type="match status" value="3"/>
</dbReference>
<organism evidence="8 9">
    <name type="scientific">Streptomyces filamentosus</name>
    <name type="common">Streptomyces roseosporus</name>
    <dbReference type="NCBI Taxonomy" id="67294"/>
    <lineage>
        <taxon>Bacteria</taxon>
        <taxon>Bacillati</taxon>
        <taxon>Actinomycetota</taxon>
        <taxon>Actinomycetes</taxon>
        <taxon>Kitasatosporales</taxon>
        <taxon>Streptomycetaceae</taxon>
        <taxon>Streptomyces</taxon>
    </lineage>
</organism>
<dbReference type="SUPFAM" id="SSF48452">
    <property type="entry name" value="TPR-like"/>
    <property type="match status" value="3"/>
</dbReference>
<dbReference type="PANTHER" id="PTHR35807:SF1">
    <property type="entry name" value="TRANSCRIPTIONAL REGULATOR REDD"/>
    <property type="match status" value="1"/>
</dbReference>
<dbReference type="InterPro" id="IPR051677">
    <property type="entry name" value="AfsR-DnrI-RedD_regulator"/>
</dbReference>